<evidence type="ECO:0000313" key="3">
    <source>
        <dbReference type="Proteomes" id="UP000256695"/>
    </source>
</evidence>
<proteinExistence type="predicted"/>
<dbReference type="InterPro" id="IPR031316">
    <property type="entry name" value="FlgM_C"/>
</dbReference>
<keyword evidence="3" id="KW-1185">Reference proteome</keyword>
<comment type="caution">
    <text evidence="2">The sequence shown here is derived from an EMBL/GenBank/DDBJ whole genome shotgun (WGS) entry which is preliminary data.</text>
</comment>
<dbReference type="Pfam" id="PF04316">
    <property type="entry name" value="FlgM"/>
    <property type="match status" value="1"/>
</dbReference>
<evidence type="ECO:0000313" key="2">
    <source>
        <dbReference type="EMBL" id="RDU74675.1"/>
    </source>
</evidence>
<keyword evidence="2" id="KW-0969">Cilium</keyword>
<keyword evidence="2" id="KW-0282">Flagellum</keyword>
<reference evidence="2 3" key="1">
    <citation type="submission" date="2018-04" db="EMBL/GenBank/DDBJ databases">
        <title>Novel Campyloabacter and Helicobacter Species and Strains.</title>
        <authorList>
            <person name="Mannion A.J."/>
            <person name="Shen Z."/>
            <person name="Fox J.G."/>
        </authorList>
    </citation>
    <scope>NUCLEOTIDE SEQUENCE [LARGE SCALE GENOMIC DNA]</scope>
    <source>
        <strain evidence="2 3">MIT 04-9362</strain>
    </source>
</reference>
<dbReference type="EMBL" id="NXLX01000001">
    <property type="protein sequence ID" value="RDU74675.1"/>
    <property type="molecule type" value="Genomic_DNA"/>
</dbReference>
<name>A0A3D8JBX7_9HELI</name>
<feature type="domain" description="Anti-sigma-28 factor FlgM C-terminal" evidence="1">
    <location>
        <begin position="21"/>
        <end position="60"/>
    </location>
</feature>
<organism evidence="2 3">
    <name type="scientific">Helicobacter anseris</name>
    <dbReference type="NCBI Taxonomy" id="375926"/>
    <lineage>
        <taxon>Bacteria</taxon>
        <taxon>Pseudomonadati</taxon>
        <taxon>Campylobacterota</taxon>
        <taxon>Epsilonproteobacteria</taxon>
        <taxon>Campylobacterales</taxon>
        <taxon>Helicobacteraceae</taxon>
        <taxon>Helicobacter</taxon>
    </lineage>
</organism>
<dbReference type="Proteomes" id="UP000256695">
    <property type="component" value="Unassembled WGS sequence"/>
</dbReference>
<dbReference type="SUPFAM" id="SSF101498">
    <property type="entry name" value="Anti-sigma factor FlgM"/>
    <property type="match status" value="1"/>
</dbReference>
<gene>
    <name evidence="2" type="ORF">CQA57_01080</name>
</gene>
<dbReference type="AlphaFoldDB" id="A0A3D8JBX7"/>
<sequence length="67" mass="7365">MIGSVGAKVGFTNTLKEQDKQIKNQKVENTQIKEDKVSAISQSLKNGTYKINLNATAEKMALNLLNL</sequence>
<evidence type="ECO:0000259" key="1">
    <source>
        <dbReference type="Pfam" id="PF04316"/>
    </source>
</evidence>
<dbReference type="OrthoDB" id="5328035at2"/>
<accession>A0A3D8JBX7</accession>
<keyword evidence="2" id="KW-0966">Cell projection</keyword>
<protein>
    <submittedName>
        <fullName evidence="2">Flagellar biosynthesis protein FlgM</fullName>
    </submittedName>
</protein>
<dbReference type="RefSeq" id="WP_115578383.1">
    <property type="nucleotide sequence ID" value="NZ_NXLX01000001.1"/>
</dbReference>
<dbReference type="InterPro" id="IPR035890">
    <property type="entry name" value="Anti-sigma-28_factor_FlgM_sf"/>
</dbReference>